<reference evidence="1 2" key="1">
    <citation type="submission" date="2017-04" db="EMBL/GenBank/DDBJ databases">
        <title>Draft genome sequence of Marssonina coronaria NL1: causal agent of apple blotch.</title>
        <authorList>
            <person name="Cheng Q."/>
        </authorList>
    </citation>
    <scope>NUCLEOTIDE SEQUENCE [LARGE SCALE GENOMIC DNA]</scope>
    <source>
        <strain evidence="1 2">NL1</strain>
    </source>
</reference>
<sequence>MILHISYHSLDPITYTSQRLALVEKLGDPVFYEPRSPLPGFEESFLPASQQDMIPVLVARPGSPSEAAQAISIISQHFCISAVKSAGHVFSKGAPNALGGISLDLGRIDDVDGPEDLKAAGIRRKTGVISFVSRQYSWAADQARNYEVVLANGAVAHVNQESFPIFNSP</sequence>
<dbReference type="OrthoDB" id="2151789at2759"/>
<dbReference type="STRING" id="503106.A0A218Z2W0"/>
<accession>A0A218Z2W0</accession>
<evidence type="ECO:0000313" key="2">
    <source>
        <dbReference type="Proteomes" id="UP000242519"/>
    </source>
</evidence>
<dbReference type="Proteomes" id="UP000242519">
    <property type="component" value="Unassembled WGS sequence"/>
</dbReference>
<gene>
    <name evidence="1" type="ORF">B2J93_2102</name>
</gene>
<protein>
    <submittedName>
        <fullName evidence="1">FAD binding domain protein</fullName>
    </submittedName>
</protein>
<dbReference type="Gene3D" id="3.30.465.10">
    <property type="match status" value="2"/>
</dbReference>
<dbReference type="EMBL" id="MZNU01000266">
    <property type="protein sequence ID" value="OWP01586.1"/>
    <property type="molecule type" value="Genomic_DNA"/>
</dbReference>
<comment type="caution">
    <text evidence="1">The sequence shown here is derived from an EMBL/GenBank/DDBJ whole genome shotgun (WGS) entry which is preliminary data.</text>
</comment>
<dbReference type="InParanoid" id="A0A218Z2W0"/>
<organism evidence="1 2">
    <name type="scientific">Diplocarpon coronariae</name>
    <dbReference type="NCBI Taxonomy" id="2795749"/>
    <lineage>
        <taxon>Eukaryota</taxon>
        <taxon>Fungi</taxon>
        <taxon>Dikarya</taxon>
        <taxon>Ascomycota</taxon>
        <taxon>Pezizomycotina</taxon>
        <taxon>Leotiomycetes</taxon>
        <taxon>Helotiales</taxon>
        <taxon>Drepanopezizaceae</taxon>
        <taxon>Diplocarpon</taxon>
    </lineage>
</organism>
<keyword evidence="2" id="KW-1185">Reference proteome</keyword>
<name>A0A218Z2W0_9HELO</name>
<dbReference type="InterPro" id="IPR036318">
    <property type="entry name" value="FAD-bd_PCMH-like_sf"/>
</dbReference>
<dbReference type="InterPro" id="IPR016169">
    <property type="entry name" value="FAD-bd_PCMH_sub2"/>
</dbReference>
<proteinExistence type="predicted"/>
<dbReference type="GO" id="GO:0050660">
    <property type="term" value="F:flavin adenine dinucleotide binding"/>
    <property type="evidence" value="ECO:0007669"/>
    <property type="project" value="InterPro"/>
</dbReference>
<dbReference type="SUPFAM" id="SSF56176">
    <property type="entry name" value="FAD-binding/transporter-associated domain-like"/>
    <property type="match status" value="1"/>
</dbReference>
<evidence type="ECO:0000313" key="1">
    <source>
        <dbReference type="EMBL" id="OWP01586.1"/>
    </source>
</evidence>
<dbReference type="AlphaFoldDB" id="A0A218Z2W0"/>